<feature type="region of interest" description="Disordered" evidence="1">
    <location>
        <begin position="223"/>
        <end position="256"/>
    </location>
</feature>
<feature type="region of interest" description="Disordered" evidence="1">
    <location>
        <begin position="341"/>
        <end position="418"/>
    </location>
</feature>
<feature type="compositionally biased region" description="Acidic residues" evidence="1">
    <location>
        <begin position="130"/>
        <end position="148"/>
    </location>
</feature>
<dbReference type="EMBL" id="BTGD01000025">
    <property type="protein sequence ID" value="GMM58411.1"/>
    <property type="molecule type" value="Genomic_DNA"/>
</dbReference>
<organism evidence="4 5">
    <name type="scientific">Maudiozyma humilis</name>
    <name type="common">Sour dough yeast</name>
    <name type="synonym">Kazachstania humilis</name>
    <dbReference type="NCBI Taxonomy" id="51915"/>
    <lineage>
        <taxon>Eukaryota</taxon>
        <taxon>Fungi</taxon>
        <taxon>Dikarya</taxon>
        <taxon>Ascomycota</taxon>
        <taxon>Saccharomycotina</taxon>
        <taxon>Saccharomycetes</taxon>
        <taxon>Saccharomycetales</taxon>
        <taxon>Saccharomycetaceae</taxon>
        <taxon>Maudiozyma</taxon>
    </lineage>
</organism>
<feature type="compositionally biased region" description="Polar residues" evidence="1">
    <location>
        <begin position="401"/>
        <end position="418"/>
    </location>
</feature>
<dbReference type="AlphaFoldDB" id="A0AAV5S3V3"/>
<proteinExistence type="predicted"/>
<gene>
    <name evidence="4" type="ORF">DAKH74_050280</name>
</gene>
<evidence type="ECO:0000259" key="3">
    <source>
        <dbReference type="Pfam" id="PF09463"/>
    </source>
</evidence>
<dbReference type="Pfam" id="PF09463">
    <property type="entry name" value="Opy2"/>
    <property type="match status" value="1"/>
</dbReference>
<keyword evidence="2" id="KW-0472">Membrane</keyword>
<dbReference type="InterPro" id="IPR018571">
    <property type="entry name" value="Membrane_anchor_Opy2_N"/>
</dbReference>
<reference evidence="4 5" key="1">
    <citation type="journal article" date="2023" name="Elife">
        <title>Identification of key yeast species and microbe-microbe interactions impacting larval growth of Drosophila in the wild.</title>
        <authorList>
            <person name="Mure A."/>
            <person name="Sugiura Y."/>
            <person name="Maeda R."/>
            <person name="Honda K."/>
            <person name="Sakurai N."/>
            <person name="Takahashi Y."/>
            <person name="Watada M."/>
            <person name="Katoh T."/>
            <person name="Gotoh A."/>
            <person name="Gotoh Y."/>
            <person name="Taniguchi I."/>
            <person name="Nakamura K."/>
            <person name="Hayashi T."/>
            <person name="Katayama T."/>
            <person name="Uemura T."/>
            <person name="Hattori Y."/>
        </authorList>
    </citation>
    <scope>NUCLEOTIDE SEQUENCE [LARGE SCALE GENOMIC DNA]</scope>
    <source>
        <strain evidence="4 5">KH-74</strain>
    </source>
</reference>
<feature type="compositionally biased region" description="Polar residues" evidence="1">
    <location>
        <begin position="244"/>
        <end position="256"/>
    </location>
</feature>
<keyword evidence="2" id="KW-1133">Transmembrane helix</keyword>
<sequence>MSNSTSDGCVSCGPSPECPACGDDEYCVVTTLTCTQCPTTHCAPRSSSQFSALSNSTANATTSALTSPTSSSNHTTRIVVGSVIGGLAGLVLLVALLVYQWYWKARQRSRQLQLKEGTLGLGLHPEEELDDLDLDSDLDDLDSGDESGDEARDELGSLQEYRQGAGVQPLRGNTAPLRPPMRSSGSGSRHSVSTTGGNTSRHSRISLASNVLPVAYIPGVTNAGGSSTLGSGSGTATARGNGSVSSAANTRRTPTSLNSAATRLNIAGDTGSHITLGSSILGGLDDAWDAASERGSVGGTLDSAPLDSTLGGTLGTVRIGLGNNLTTAIKARAKLVQIHEEGASGGEHSEHSDGEPSVRSSVRSSVHSDMGSFILDVGMDAAPSPTAPTPAANPFDDAFELQSTGTHDTNDTNGAARP</sequence>
<feature type="region of interest" description="Disordered" evidence="1">
    <location>
        <begin position="130"/>
        <end position="203"/>
    </location>
</feature>
<keyword evidence="5" id="KW-1185">Reference proteome</keyword>
<feature type="compositionally biased region" description="Low complexity" evidence="1">
    <location>
        <begin position="357"/>
        <end position="368"/>
    </location>
</feature>
<keyword evidence="2" id="KW-0812">Transmembrane</keyword>
<feature type="compositionally biased region" description="Low complexity" evidence="1">
    <location>
        <begin position="381"/>
        <end position="394"/>
    </location>
</feature>
<feature type="compositionally biased region" description="Low complexity" evidence="1">
    <location>
        <begin position="223"/>
        <end position="243"/>
    </location>
</feature>
<feature type="domain" description="Membrane anchor Opy2 N-terminal" evidence="3">
    <location>
        <begin position="9"/>
        <end position="42"/>
    </location>
</feature>
<feature type="compositionally biased region" description="Low complexity" evidence="1">
    <location>
        <begin position="182"/>
        <end position="197"/>
    </location>
</feature>
<feature type="transmembrane region" description="Helical" evidence="2">
    <location>
        <begin position="78"/>
        <end position="102"/>
    </location>
</feature>
<dbReference type="Proteomes" id="UP001377567">
    <property type="component" value="Unassembled WGS sequence"/>
</dbReference>
<evidence type="ECO:0000313" key="5">
    <source>
        <dbReference type="Proteomes" id="UP001377567"/>
    </source>
</evidence>
<feature type="compositionally biased region" description="Basic and acidic residues" evidence="1">
    <location>
        <begin position="341"/>
        <end position="356"/>
    </location>
</feature>
<comment type="caution">
    <text evidence="4">The sequence shown here is derived from an EMBL/GenBank/DDBJ whole genome shotgun (WGS) entry which is preliminary data.</text>
</comment>
<evidence type="ECO:0000256" key="2">
    <source>
        <dbReference type="SAM" id="Phobius"/>
    </source>
</evidence>
<protein>
    <submittedName>
        <fullName evidence="4">Opy2 protein</fullName>
    </submittedName>
</protein>
<evidence type="ECO:0000256" key="1">
    <source>
        <dbReference type="SAM" id="MobiDB-lite"/>
    </source>
</evidence>
<accession>A0AAV5S3V3</accession>
<evidence type="ECO:0000313" key="4">
    <source>
        <dbReference type="EMBL" id="GMM58411.1"/>
    </source>
</evidence>
<name>A0AAV5S3V3_MAUHU</name>